<name>A0A952KC29_9PROT</name>
<evidence type="ECO:0000259" key="4">
    <source>
        <dbReference type="Pfam" id="PF03976"/>
    </source>
</evidence>
<dbReference type="InterPro" id="IPR022300">
    <property type="entry name" value="PPK2-rel_1"/>
</dbReference>
<protein>
    <submittedName>
        <fullName evidence="5">Polyphosphate kinase 2 family protein</fullName>
    </submittedName>
</protein>
<keyword evidence="2" id="KW-0808">Transferase</keyword>
<reference evidence="5" key="1">
    <citation type="submission" date="2020-06" db="EMBL/GenBank/DDBJ databases">
        <title>Stable isotope informed genome-resolved metagenomics uncovers potential trophic interactions in rhizosphere soil.</title>
        <authorList>
            <person name="Starr E.P."/>
            <person name="Shi S."/>
            <person name="Blazewicz S.J."/>
            <person name="Koch B.J."/>
            <person name="Probst A.J."/>
            <person name="Hungate B.A."/>
            <person name="Pett-Ridge J."/>
            <person name="Firestone M.K."/>
            <person name="Banfield J.F."/>
        </authorList>
    </citation>
    <scope>NUCLEOTIDE SEQUENCE</scope>
    <source>
        <strain evidence="5">YM_69_17</strain>
    </source>
</reference>
<evidence type="ECO:0000256" key="1">
    <source>
        <dbReference type="ARBA" id="ARBA00009924"/>
    </source>
</evidence>
<evidence type="ECO:0000313" key="6">
    <source>
        <dbReference type="Proteomes" id="UP000700706"/>
    </source>
</evidence>
<organism evidence="5 6">
    <name type="scientific">Inquilinus limosus</name>
    <dbReference type="NCBI Taxonomy" id="171674"/>
    <lineage>
        <taxon>Bacteria</taxon>
        <taxon>Pseudomonadati</taxon>
        <taxon>Pseudomonadota</taxon>
        <taxon>Alphaproteobacteria</taxon>
        <taxon>Rhodospirillales</taxon>
        <taxon>Rhodospirillaceae</taxon>
        <taxon>Inquilinus</taxon>
    </lineage>
</organism>
<dbReference type="GO" id="GO:0008976">
    <property type="term" value="F:polyphosphate kinase activity"/>
    <property type="evidence" value="ECO:0007669"/>
    <property type="project" value="InterPro"/>
</dbReference>
<feature type="domain" description="Polyphosphate kinase-2-related" evidence="4">
    <location>
        <begin position="35"/>
        <end position="266"/>
    </location>
</feature>
<comment type="caution">
    <text evidence="5">The sequence shown here is derived from an EMBL/GenBank/DDBJ whole genome shotgun (WGS) entry which is preliminary data.</text>
</comment>
<dbReference type="PIRSF" id="PIRSF028756">
    <property type="entry name" value="PPK2_prd"/>
    <property type="match status" value="1"/>
</dbReference>
<dbReference type="InterPro" id="IPR022488">
    <property type="entry name" value="PPK2-related"/>
</dbReference>
<evidence type="ECO:0000313" key="5">
    <source>
        <dbReference type="EMBL" id="MBW8723562.1"/>
    </source>
</evidence>
<dbReference type="AlphaFoldDB" id="A0A952KC29"/>
<gene>
    <name evidence="5" type="ORF">JF625_00170</name>
</gene>
<dbReference type="InterPro" id="IPR027417">
    <property type="entry name" value="P-loop_NTPase"/>
</dbReference>
<dbReference type="EMBL" id="JAEKLZ010000007">
    <property type="protein sequence ID" value="MBW8723562.1"/>
    <property type="molecule type" value="Genomic_DNA"/>
</dbReference>
<keyword evidence="3 5" id="KW-0418">Kinase</keyword>
<dbReference type="SUPFAM" id="SSF52540">
    <property type="entry name" value="P-loop containing nucleoside triphosphate hydrolases"/>
    <property type="match status" value="1"/>
</dbReference>
<dbReference type="GO" id="GO:0006797">
    <property type="term" value="P:polyphosphate metabolic process"/>
    <property type="evidence" value="ECO:0007669"/>
    <property type="project" value="InterPro"/>
</dbReference>
<proteinExistence type="inferred from homology"/>
<sequence length="292" mass="33614">MVRLGKLAKRYRIEGGDGFRLKDWDPADTAWLDDKVVAQEALADSVAKLAEMQDKLYAQDHWSVLLIFQAMDAAGKDSTIKHVMSGINPQGCQVTSFKQPSAEELDHDFMWRTTRHLPERGRIGIFNRSYYEEVLVVRVHSGILGSQRLPPKLVTKKIWKERFEDINAFERYLARNGTLVLKFFLNVSRDEQKKRFLERLDEPEKHWKFQSSDVAERQLWPDYMKAYEEMIRATATPHAPWHVIPADSKWFTRLAVAAAIVEAMDGLDLAYPKVDPGISEKLQAARAALENE</sequence>
<dbReference type="Proteomes" id="UP000700706">
    <property type="component" value="Unassembled WGS sequence"/>
</dbReference>
<comment type="similarity">
    <text evidence="1">Belongs to the polyphosphate kinase 2 (PPK2) family. Class I subfamily.</text>
</comment>
<evidence type="ECO:0000256" key="3">
    <source>
        <dbReference type="ARBA" id="ARBA00022777"/>
    </source>
</evidence>
<evidence type="ECO:0000256" key="2">
    <source>
        <dbReference type="ARBA" id="ARBA00022679"/>
    </source>
</evidence>
<accession>A0A952KC29</accession>
<dbReference type="InterPro" id="IPR016898">
    <property type="entry name" value="Polyphosphate_phosphotransfera"/>
</dbReference>
<dbReference type="Pfam" id="PF03976">
    <property type="entry name" value="PPK2"/>
    <property type="match status" value="1"/>
</dbReference>
<dbReference type="PANTHER" id="PTHR34383:SF3">
    <property type="entry name" value="POLYPHOSPHATE:AMP PHOSPHOTRANSFERASE"/>
    <property type="match status" value="1"/>
</dbReference>
<dbReference type="Gene3D" id="3.40.50.300">
    <property type="entry name" value="P-loop containing nucleotide triphosphate hydrolases"/>
    <property type="match status" value="1"/>
</dbReference>
<dbReference type="NCBIfam" id="TIGR03709">
    <property type="entry name" value="PPK2_rel_1"/>
    <property type="match status" value="1"/>
</dbReference>
<dbReference type="PANTHER" id="PTHR34383">
    <property type="entry name" value="POLYPHOSPHATE:AMP PHOSPHOTRANSFERASE-RELATED"/>
    <property type="match status" value="1"/>
</dbReference>